<dbReference type="GeneID" id="25265438"/>
<evidence type="ECO:0000256" key="4">
    <source>
        <dbReference type="ARBA" id="ARBA00023204"/>
    </source>
</evidence>
<evidence type="ECO:0000256" key="2">
    <source>
        <dbReference type="ARBA" id="ARBA00010991"/>
    </source>
</evidence>
<dbReference type="GO" id="GO:0006281">
    <property type="term" value="P:DNA repair"/>
    <property type="evidence" value="ECO:0007669"/>
    <property type="project" value="UniProtKB-KW"/>
</dbReference>
<keyword evidence="3" id="KW-0227">DNA damage</keyword>
<dbReference type="Proteomes" id="UP000027361">
    <property type="component" value="Unassembled WGS sequence"/>
</dbReference>
<dbReference type="Gene3D" id="3.70.10.10">
    <property type="match status" value="1"/>
</dbReference>
<comment type="similarity">
    <text evidence="2">Belongs to the rad1 family.</text>
</comment>
<dbReference type="InParanoid" id="A0A066VDS4"/>
<dbReference type="PRINTS" id="PR01245">
    <property type="entry name" value="RAD1REC1"/>
</dbReference>
<evidence type="ECO:0000256" key="5">
    <source>
        <dbReference type="ARBA" id="ARBA00023242"/>
    </source>
</evidence>
<protein>
    <recommendedName>
        <fullName evidence="8">Rad1-domain-containing protein</fullName>
    </recommendedName>
</protein>
<proteinExistence type="inferred from homology"/>
<evidence type="ECO:0000313" key="6">
    <source>
        <dbReference type="EMBL" id="KDN36745.1"/>
    </source>
</evidence>
<dbReference type="OMA" id="WSQAYKF"/>
<sequence>MAANSGPAFVAHSSDVRLLSNILRPIAHSSHVLVTISDTGIEFLTTSDRSFQAHAYIKRILFPKWQCRKDPTAVDESPMNTTSPGDQDAIISHVFEISLKTLLECLDIFGGAPAARNIADTDWMDGRPERDRTGGGGDVLLDKRKGAKTAMMLRYTGKGDPLVVMLEDNDVVTSCELATLEPDDTSALGMDHRDMRAQIIMQAEWITVVLQSFHATCSRIIFSFTPSKAGRRGFLRIFGDTDAGSVDATLPGDGKAVAKFICERKVEFTYSFEHVSRSLKGLSSANKTSVRIDGQGLLSIQCLIPINSSLMEDATCGGRNKIEASHLPIVDYLCCPYED</sequence>
<organism evidence="6 7">
    <name type="scientific">Tilletiaria anomala (strain ATCC 24038 / CBS 436.72 / UBC 951)</name>
    <dbReference type="NCBI Taxonomy" id="1037660"/>
    <lineage>
        <taxon>Eukaryota</taxon>
        <taxon>Fungi</taxon>
        <taxon>Dikarya</taxon>
        <taxon>Basidiomycota</taxon>
        <taxon>Ustilaginomycotina</taxon>
        <taxon>Exobasidiomycetes</taxon>
        <taxon>Georgefischeriales</taxon>
        <taxon>Tilletiariaceae</taxon>
        <taxon>Tilletiaria</taxon>
    </lineage>
</organism>
<keyword evidence="5" id="KW-0539">Nucleus</keyword>
<name>A0A066VDS4_TILAU</name>
<keyword evidence="7" id="KW-1185">Reference proteome</keyword>
<dbReference type="InterPro" id="IPR003021">
    <property type="entry name" value="Rad1_Rec1_Rad17"/>
</dbReference>
<reference evidence="6 7" key="1">
    <citation type="submission" date="2014-05" db="EMBL/GenBank/DDBJ databases">
        <title>Draft genome sequence of a rare smut relative, Tilletiaria anomala UBC 951.</title>
        <authorList>
            <consortium name="DOE Joint Genome Institute"/>
            <person name="Toome M."/>
            <person name="Kuo A."/>
            <person name="Henrissat B."/>
            <person name="Lipzen A."/>
            <person name="Tritt A."/>
            <person name="Yoshinaga Y."/>
            <person name="Zane M."/>
            <person name="Barry K."/>
            <person name="Grigoriev I.V."/>
            <person name="Spatafora J.W."/>
            <person name="Aimea M.C."/>
        </authorList>
    </citation>
    <scope>NUCLEOTIDE SEQUENCE [LARGE SCALE GENOMIC DNA]</scope>
    <source>
        <strain evidence="6 7">UBC 951</strain>
    </source>
</reference>
<dbReference type="GO" id="GO:0030896">
    <property type="term" value="C:checkpoint clamp complex"/>
    <property type="evidence" value="ECO:0007669"/>
    <property type="project" value="TreeGrafter"/>
</dbReference>
<dbReference type="OrthoDB" id="337581at2759"/>
<comment type="subcellular location">
    <subcellularLocation>
        <location evidence="1">Nucleus</location>
    </subcellularLocation>
</comment>
<dbReference type="RefSeq" id="XP_013240153.1">
    <property type="nucleotide sequence ID" value="XM_013384699.1"/>
</dbReference>
<dbReference type="HOGENOM" id="CLU_035332_1_0_1"/>
<dbReference type="GO" id="GO:0000077">
    <property type="term" value="P:DNA damage checkpoint signaling"/>
    <property type="evidence" value="ECO:0007669"/>
    <property type="project" value="InterPro"/>
</dbReference>
<dbReference type="AlphaFoldDB" id="A0A066VDS4"/>
<comment type="caution">
    <text evidence="6">The sequence shown here is derived from an EMBL/GenBank/DDBJ whole genome shotgun (WGS) entry which is preliminary data.</text>
</comment>
<gene>
    <name evidence="6" type="ORF">K437DRAFT_260031</name>
</gene>
<keyword evidence="4" id="KW-0234">DNA repair</keyword>
<evidence type="ECO:0000256" key="3">
    <source>
        <dbReference type="ARBA" id="ARBA00022763"/>
    </source>
</evidence>
<dbReference type="EMBL" id="JMSN01000158">
    <property type="protein sequence ID" value="KDN36745.1"/>
    <property type="molecule type" value="Genomic_DNA"/>
</dbReference>
<evidence type="ECO:0008006" key="8">
    <source>
        <dbReference type="Google" id="ProtNLM"/>
    </source>
</evidence>
<dbReference type="FunCoup" id="A0A066VDS4">
    <property type="interactions" value="444"/>
</dbReference>
<dbReference type="Pfam" id="PF02144">
    <property type="entry name" value="Rad1"/>
    <property type="match status" value="1"/>
</dbReference>
<accession>A0A066VDS4</accession>
<dbReference type="STRING" id="1037660.A0A066VDS4"/>
<dbReference type="PANTHER" id="PTHR10870:SF0">
    <property type="entry name" value="CELL CYCLE CHECKPOINT PROTEIN RAD1"/>
    <property type="match status" value="1"/>
</dbReference>
<evidence type="ECO:0000256" key="1">
    <source>
        <dbReference type="ARBA" id="ARBA00004123"/>
    </source>
</evidence>
<evidence type="ECO:0000313" key="7">
    <source>
        <dbReference type="Proteomes" id="UP000027361"/>
    </source>
</evidence>
<dbReference type="PANTHER" id="PTHR10870">
    <property type="entry name" value="CELL CYCLE CHECKPOINT PROTEIN RAD1"/>
    <property type="match status" value="1"/>
</dbReference>